<accession>E2AUQ4</accession>
<evidence type="ECO:0000313" key="2">
    <source>
        <dbReference type="Proteomes" id="UP000000311"/>
    </source>
</evidence>
<dbReference type="InParanoid" id="E2AUQ4"/>
<gene>
    <name evidence="1" type="ORF">EAG_00413</name>
</gene>
<reference evidence="1 2" key="1">
    <citation type="journal article" date="2010" name="Science">
        <title>Genomic comparison of the ants Camponotus floridanus and Harpegnathos saltator.</title>
        <authorList>
            <person name="Bonasio R."/>
            <person name="Zhang G."/>
            <person name="Ye C."/>
            <person name="Mutti N.S."/>
            <person name="Fang X."/>
            <person name="Qin N."/>
            <person name="Donahue G."/>
            <person name="Yang P."/>
            <person name="Li Q."/>
            <person name="Li C."/>
            <person name="Zhang P."/>
            <person name="Huang Z."/>
            <person name="Berger S.L."/>
            <person name="Reinberg D."/>
            <person name="Wang J."/>
            <person name="Liebig J."/>
        </authorList>
    </citation>
    <scope>NUCLEOTIDE SEQUENCE [LARGE SCALE GENOMIC DNA]</scope>
    <source>
        <strain evidence="2">C129</strain>
    </source>
</reference>
<feature type="non-terminal residue" evidence="1">
    <location>
        <position position="1"/>
    </location>
</feature>
<dbReference type="AlphaFoldDB" id="E2AUQ4"/>
<evidence type="ECO:0000313" key="1">
    <source>
        <dbReference type="EMBL" id="EFN62835.1"/>
    </source>
</evidence>
<protein>
    <submittedName>
        <fullName evidence="1">Uncharacterized protein</fullName>
    </submittedName>
</protein>
<dbReference type="EMBL" id="GL442875">
    <property type="protein sequence ID" value="EFN62835.1"/>
    <property type="molecule type" value="Genomic_DNA"/>
</dbReference>
<dbReference type="OMA" id="FECHARS"/>
<sequence length="101" mass="11647">SRTVLTFKDVEDALVTFSGDGTQSVQRWFVLFEETAELCFWTDAQKVVYVKRLLRGSAKLFANFECHARSYRDLKKALIEEFGKALNSRQIHKELSAVTKK</sequence>
<name>E2AUQ4_CAMFO</name>
<dbReference type="Proteomes" id="UP000000311">
    <property type="component" value="Unassembled WGS sequence"/>
</dbReference>
<proteinExistence type="predicted"/>
<feature type="non-terminal residue" evidence="1">
    <location>
        <position position="101"/>
    </location>
</feature>
<keyword evidence="2" id="KW-1185">Reference proteome</keyword>
<organism evidence="2">
    <name type="scientific">Camponotus floridanus</name>
    <name type="common">Florida carpenter ant</name>
    <dbReference type="NCBI Taxonomy" id="104421"/>
    <lineage>
        <taxon>Eukaryota</taxon>
        <taxon>Metazoa</taxon>
        <taxon>Ecdysozoa</taxon>
        <taxon>Arthropoda</taxon>
        <taxon>Hexapoda</taxon>
        <taxon>Insecta</taxon>
        <taxon>Pterygota</taxon>
        <taxon>Neoptera</taxon>
        <taxon>Endopterygota</taxon>
        <taxon>Hymenoptera</taxon>
        <taxon>Apocrita</taxon>
        <taxon>Aculeata</taxon>
        <taxon>Formicoidea</taxon>
        <taxon>Formicidae</taxon>
        <taxon>Formicinae</taxon>
        <taxon>Camponotus</taxon>
    </lineage>
</organism>
<dbReference type="OrthoDB" id="7693469at2759"/>
<dbReference type="STRING" id="104421.E2AUQ4"/>